<reference evidence="1" key="1">
    <citation type="submission" date="2022-03" db="EMBL/GenBank/DDBJ databases">
        <authorList>
            <person name="Leyn A S."/>
        </authorList>
    </citation>
    <scope>NUCLEOTIDE SEQUENCE</scope>
    <source>
        <strain evidence="1">Streptomyces globisporus 4-3</strain>
    </source>
</reference>
<evidence type="ECO:0000313" key="1">
    <source>
        <dbReference type="EMBL" id="CAH9414994.1"/>
    </source>
</evidence>
<proteinExistence type="predicted"/>
<organism evidence="1 2">
    <name type="scientific">Streptomyces globisporus</name>
    <dbReference type="NCBI Taxonomy" id="1908"/>
    <lineage>
        <taxon>Bacteria</taxon>
        <taxon>Bacillati</taxon>
        <taxon>Actinomycetota</taxon>
        <taxon>Actinomycetes</taxon>
        <taxon>Kitasatosporales</taxon>
        <taxon>Streptomycetaceae</taxon>
        <taxon>Streptomyces</taxon>
    </lineage>
</organism>
<dbReference type="EMBL" id="CAKXYP010000005">
    <property type="protein sequence ID" value="CAH9414994.1"/>
    <property type="molecule type" value="Genomic_DNA"/>
</dbReference>
<comment type="caution">
    <text evidence="1">The sequence shown here is derived from an EMBL/GenBank/DDBJ whole genome shotgun (WGS) entry which is preliminary data.</text>
</comment>
<evidence type="ECO:0000313" key="2">
    <source>
        <dbReference type="Proteomes" id="UP001154015"/>
    </source>
</evidence>
<sequence length="151" mass="16483">MTHVQQGVISVLASLGRFHEELTEIARRILREHDFGSDVELVHRVTVEPVEESVELMSLHRFTVSDGLDFSDCRETEIVASILIAESACGAMIEIRSEGGSAEESGERGLTLHEASVEGAELSAAIEFLGNAVREIGELADPLQDLVERQV</sequence>
<dbReference type="RefSeq" id="WP_128862100.1">
    <property type="nucleotide sequence ID" value="NZ_CAKXYP010000005.1"/>
</dbReference>
<name>A0ABM9GU72_STRGL</name>
<accession>A0ABM9GU72</accession>
<protein>
    <submittedName>
        <fullName evidence="1">Uncharacterized protein</fullName>
    </submittedName>
</protein>
<keyword evidence="2" id="KW-1185">Reference proteome</keyword>
<dbReference type="Proteomes" id="UP001154015">
    <property type="component" value="Unassembled WGS sequence"/>
</dbReference>
<gene>
    <name evidence="1" type="ORF">SGL43_02006</name>
</gene>